<evidence type="ECO:0000313" key="3">
    <source>
        <dbReference type="Proteomes" id="UP001054897"/>
    </source>
</evidence>
<name>A0ABY5A735_9GAMM</name>
<dbReference type="EMBL" id="CP099397">
    <property type="protein sequence ID" value="USR39506.1"/>
    <property type="molecule type" value="Genomic_DNA"/>
</dbReference>
<dbReference type="RefSeq" id="WP_129482458.1">
    <property type="nucleotide sequence ID" value="NZ_CP099397.1"/>
</dbReference>
<keyword evidence="2" id="KW-0808">Transferase</keyword>
<proteinExistence type="predicted"/>
<evidence type="ECO:0000259" key="1">
    <source>
        <dbReference type="Pfam" id="PF13679"/>
    </source>
</evidence>
<accession>A0ABY5A735</accession>
<dbReference type="InterPro" id="IPR029063">
    <property type="entry name" value="SAM-dependent_MTases_sf"/>
</dbReference>
<dbReference type="SUPFAM" id="SSF53335">
    <property type="entry name" value="S-adenosyl-L-methionine-dependent methyltransferases"/>
    <property type="match status" value="1"/>
</dbReference>
<protein>
    <submittedName>
        <fullName evidence="2">SAM-dependent methyltransferase</fullName>
    </submittedName>
</protein>
<dbReference type="Pfam" id="PF13679">
    <property type="entry name" value="Methyltransf_32"/>
    <property type="match status" value="1"/>
</dbReference>
<organism evidence="2 3">
    <name type="scientific">Ectopseudomonas hydrolytica</name>
    <dbReference type="NCBI Taxonomy" id="2493633"/>
    <lineage>
        <taxon>Bacteria</taxon>
        <taxon>Pseudomonadati</taxon>
        <taxon>Pseudomonadota</taxon>
        <taxon>Gammaproteobacteria</taxon>
        <taxon>Pseudomonadales</taxon>
        <taxon>Pseudomonadaceae</taxon>
        <taxon>Ectopseudomonas</taxon>
    </lineage>
</organism>
<dbReference type="Gene3D" id="3.40.50.150">
    <property type="entry name" value="Vaccinia Virus protein VP39"/>
    <property type="match status" value="1"/>
</dbReference>
<reference evidence="2" key="1">
    <citation type="submission" date="2022-06" db="EMBL/GenBank/DDBJ databases">
        <title>Complete genome of Pseudomonas hydrolytica DSWY01T.</title>
        <authorList>
            <person name="Jung J."/>
            <person name="Jeon C.O."/>
        </authorList>
    </citation>
    <scope>NUCLEOTIDE SEQUENCE</scope>
    <source>
        <strain evidence="2">DSWY01</strain>
    </source>
</reference>
<dbReference type="GO" id="GO:0008168">
    <property type="term" value="F:methyltransferase activity"/>
    <property type="evidence" value="ECO:0007669"/>
    <property type="project" value="UniProtKB-KW"/>
</dbReference>
<dbReference type="Proteomes" id="UP001054897">
    <property type="component" value="Chromosome"/>
</dbReference>
<evidence type="ECO:0000313" key="2">
    <source>
        <dbReference type="EMBL" id="USR39506.1"/>
    </source>
</evidence>
<dbReference type="PANTHER" id="PTHR13369:SF0">
    <property type="entry name" value="GLUTATHIONE S-TRANSFERASE C-TERMINAL DOMAIN-CONTAINING PROTEIN"/>
    <property type="match status" value="1"/>
</dbReference>
<dbReference type="GO" id="GO:0032259">
    <property type="term" value="P:methylation"/>
    <property type="evidence" value="ECO:0007669"/>
    <property type="project" value="UniProtKB-KW"/>
</dbReference>
<dbReference type="GeneID" id="300083913"/>
<sequence length="412" mass="46679">MSEPILTSNDLLARFQLLDAFLLEHQTLWRPRPFHHLQLPWESELPALARWLRGRTLEQAEASHGSPWELDAPAPFRQLAEQARALGTVGELPITALDERPSAFAVDVPGRKLEQIQAFANHLQFTQAPRHWLDWCSGKGHLGRWLSHGGQQLTCLEYDPALVESGQAMSARLRLNAAHLQQDVLAPDCSERLLAEHTPVALHACGELHVRLLQLASRKGCEQLAVAPCCYNRIAGMHYQPLSDAAKASRLILSRDDLGLPLSETVTAGARVRRQRDQSMAWRLAFDLLQRRLRGIDQYLPTPSLSSDWFSKPFAAFCRDLAALREVPPPGDQDWAALEASGWQRLAAVRNLELLRNLFRRPLEIWLLLDRALYLHERGYEIRLGTFCDYRLSPRNLLLLAERDEVAHRSCG</sequence>
<gene>
    <name evidence="2" type="ORF">L1F06_023080</name>
</gene>
<keyword evidence="3" id="KW-1185">Reference proteome</keyword>
<feature type="domain" description="Methyltransferase" evidence="1">
    <location>
        <begin position="112"/>
        <end position="235"/>
    </location>
</feature>
<dbReference type="PANTHER" id="PTHR13369">
    <property type="match status" value="1"/>
</dbReference>
<keyword evidence="2" id="KW-0489">Methyltransferase</keyword>
<dbReference type="InterPro" id="IPR025714">
    <property type="entry name" value="Methyltranfer_dom"/>
</dbReference>